<organism evidence="1 2">
    <name type="scientific">Mycobacterium heckeshornense</name>
    <dbReference type="NCBI Taxonomy" id="110505"/>
    <lineage>
        <taxon>Bacteria</taxon>
        <taxon>Bacillati</taxon>
        <taxon>Actinomycetota</taxon>
        <taxon>Actinomycetes</taxon>
        <taxon>Mycobacteriales</taxon>
        <taxon>Mycobacteriaceae</taxon>
        <taxon>Mycobacterium</taxon>
    </lineage>
</organism>
<accession>A0A7R7TSK7</accession>
<sequence>MPRGPAFRINRQLRAFIDPIAEFTAWTSAVSDIDIGRPPIQDPPMPGKR</sequence>
<gene>
    <name evidence="1" type="ORF">MHEC_01610</name>
</gene>
<dbReference type="Proteomes" id="UP000595446">
    <property type="component" value="Chromosome"/>
</dbReference>
<keyword evidence="2" id="KW-1185">Reference proteome</keyword>
<dbReference type="EMBL" id="AP024237">
    <property type="protein sequence ID" value="BCO33728.1"/>
    <property type="molecule type" value="Genomic_DNA"/>
</dbReference>
<name>A0A7R7TSK7_9MYCO</name>
<dbReference type="AlphaFoldDB" id="A0A7R7TSK7"/>
<reference evidence="1 2" key="1">
    <citation type="submission" date="2020-12" db="EMBL/GenBank/DDBJ databases">
        <title>Complete genome sequence of Mycobacterium heckeshornense JCM 15655T, closely related to a pathogenic non-tuberculous mycobacterial species Mycobacterium xenopi.</title>
        <authorList>
            <person name="Yoshida M."/>
            <person name="Fukano H."/>
            <person name="Asakura T."/>
            <person name="Suzuki M."/>
            <person name="Hoshino Y."/>
        </authorList>
    </citation>
    <scope>NUCLEOTIDE SEQUENCE [LARGE SCALE GENOMIC DNA]</scope>
    <source>
        <strain evidence="1 2">JCM 15655</strain>
    </source>
</reference>
<evidence type="ECO:0000313" key="2">
    <source>
        <dbReference type="Proteomes" id="UP000595446"/>
    </source>
</evidence>
<proteinExistence type="predicted"/>
<protein>
    <submittedName>
        <fullName evidence="1">Uncharacterized protein</fullName>
    </submittedName>
</protein>
<evidence type="ECO:0000313" key="1">
    <source>
        <dbReference type="EMBL" id="BCO33728.1"/>
    </source>
</evidence>